<protein>
    <submittedName>
        <fullName evidence="1">Uncharacterized protein</fullName>
    </submittedName>
</protein>
<dbReference type="Proteomes" id="UP000179807">
    <property type="component" value="Unassembled WGS sequence"/>
</dbReference>
<evidence type="ECO:0000313" key="2">
    <source>
        <dbReference type="Proteomes" id="UP000179807"/>
    </source>
</evidence>
<dbReference type="VEuPathDB" id="TrichDB:TRFO_23054"/>
<gene>
    <name evidence="1" type="ORF">TRFO_23054</name>
</gene>
<dbReference type="GeneID" id="94837634"/>
<keyword evidence="2" id="KW-1185">Reference proteome</keyword>
<dbReference type="RefSeq" id="XP_068361588.1">
    <property type="nucleotide sequence ID" value="XM_068502930.1"/>
</dbReference>
<organism evidence="1 2">
    <name type="scientific">Tritrichomonas foetus</name>
    <dbReference type="NCBI Taxonomy" id="1144522"/>
    <lineage>
        <taxon>Eukaryota</taxon>
        <taxon>Metamonada</taxon>
        <taxon>Parabasalia</taxon>
        <taxon>Tritrichomonadida</taxon>
        <taxon>Tritrichomonadidae</taxon>
        <taxon>Tritrichomonas</taxon>
    </lineage>
</organism>
<reference evidence="1" key="1">
    <citation type="submission" date="2016-10" db="EMBL/GenBank/DDBJ databases">
        <authorList>
            <person name="Benchimol M."/>
            <person name="Almeida L.G."/>
            <person name="Vasconcelos A.T."/>
            <person name="Perreira-Neves A."/>
            <person name="Rosa I.A."/>
            <person name="Tasca T."/>
            <person name="Bogo M.R."/>
            <person name="de Souza W."/>
        </authorList>
    </citation>
    <scope>NUCLEOTIDE SEQUENCE [LARGE SCALE GENOMIC DNA]</scope>
    <source>
        <strain evidence="1">K</strain>
    </source>
</reference>
<comment type="caution">
    <text evidence="1">The sequence shown here is derived from an EMBL/GenBank/DDBJ whole genome shotgun (WGS) entry which is preliminary data.</text>
</comment>
<dbReference type="AlphaFoldDB" id="A0A1J4KFA8"/>
<dbReference type="EMBL" id="MLAK01000667">
    <property type="protein sequence ID" value="OHT08452.1"/>
    <property type="molecule type" value="Genomic_DNA"/>
</dbReference>
<proteinExistence type="predicted"/>
<name>A0A1J4KFA8_9EUKA</name>
<evidence type="ECO:0000313" key="1">
    <source>
        <dbReference type="EMBL" id="OHT08452.1"/>
    </source>
</evidence>
<sequence length="105" mass="12423">MNSEDLKKFINIFKKCFQDPKIKLYQYYSTIDIKATTPEQISFIQMFINNTKIFEIKSVLMYNVPKIYTPEQMKSMILLSLPQIHITDITIFKEASKFITLKITT</sequence>
<accession>A0A1J4KFA8</accession>